<dbReference type="InterPro" id="IPR013126">
    <property type="entry name" value="Hsp_70_fam"/>
</dbReference>
<protein>
    <recommendedName>
        <fullName evidence="4">Molecular chaperone DnaK</fullName>
    </recommendedName>
</protein>
<organism evidence="3">
    <name type="scientific">marine sediment metagenome</name>
    <dbReference type="NCBI Taxonomy" id="412755"/>
    <lineage>
        <taxon>unclassified sequences</taxon>
        <taxon>metagenomes</taxon>
        <taxon>ecological metagenomes</taxon>
    </lineage>
</organism>
<dbReference type="Gene3D" id="3.90.640.10">
    <property type="entry name" value="Actin, Chain A, domain 4"/>
    <property type="match status" value="1"/>
</dbReference>
<evidence type="ECO:0000313" key="3">
    <source>
        <dbReference type="EMBL" id="KKK66845.1"/>
    </source>
</evidence>
<feature type="non-terminal residue" evidence="3">
    <location>
        <position position="178"/>
    </location>
</feature>
<dbReference type="Gene3D" id="3.30.420.40">
    <property type="match status" value="2"/>
</dbReference>
<dbReference type="FunFam" id="3.90.640.10:FF:000003">
    <property type="entry name" value="Molecular chaperone DnaK"/>
    <property type="match status" value="1"/>
</dbReference>
<keyword evidence="1" id="KW-0547">Nucleotide-binding</keyword>
<dbReference type="PRINTS" id="PR00301">
    <property type="entry name" value="HEATSHOCK70"/>
</dbReference>
<dbReference type="PANTHER" id="PTHR19375">
    <property type="entry name" value="HEAT SHOCK PROTEIN 70KDA"/>
    <property type="match status" value="1"/>
</dbReference>
<dbReference type="InterPro" id="IPR043129">
    <property type="entry name" value="ATPase_NBD"/>
</dbReference>
<gene>
    <name evidence="3" type="ORF">LCGC14_2959990</name>
</gene>
<reference evidence="3" key="1">
    <citation type="journal article" date="2015" name="Nature">
        <title>Complex archaea that bridge the gap between prokaryotes and eukaryotes.</title>
        <authorList>
            <person name="Spang A."/>
            <person name="Saw J.H."/>
            <person name="Jorgensen S.L."/>
            <person name="Zaremba-Niedzwiedzka K."/>
            <person name="Martijn J."/>
            <person name="Lind A.E."/>
            <person name="van Eijk R."/>
            <person name="Schleper C."/>
            <person name="Guy L."/>
            <person name="Ettema T.J."/>
        </authorList>
    </citation>
    <scope>NUCLEOTIDE SEQUENCE</scope>
</reference>
<evidence type="ECO:0000256" key="1">
    <source>
        <dbReference type="ARBA" id="ARBA00022741"/>
    </source>
</evidence>
<accession>A0A0F8XZX0</accession>
<sequence length="178" mass="19338">MRIVAEPTASALAYGLDKELEQTILVFDLGGGTFDISIIEIEEGLFEVKATSGNNRLGGADFDERIVEWLVSEFKKTQGIDLSKDKTAMQRLKDSAEQAKIELSTNLKTNLNIPYLTADSSGPKHLNIDLTRAKFDELTADLVQDTVGPLRTAIEDSGKAISEIDKVLLVGGSTRIPA</sequence>
<comment type="caution">
    <text evidence="3">The sequence shown here is derived from an EMBL/GenBank/DDBJ whole genome shotgun (WGS) entry which is preliminary data.</text>
</comment>
<dbReference type="InterPro" id="IPR018181">
    <property type="entry name" value="Heat_shock_70_CS"/>
</dbReference>
<dbReference type="GO" id="GO:0005524">
    <property type="term" value="F:ATP binding"/>
    <property type="evidence" value="ECO:0007669"/>
    <property type="project" value="UniProtKB-KW"/>
</dbReference>
<evidence type="ECO:0000256" key="2">
    <source>
        <dbReference type="ARBA" id="ARBA00022840"/>
    </source>
</evidence>
<proteinExistence type="predicted"/>
<dbReference type="Pfam" id="PF00012">
    <property type="entry name" value="HSP70"/>
    <property type="match status" value="1"/>
</dbReference>
<name>A0A0F8XZX0_9ZZZZ</name>
<dbReference type="SUPFAM" id="SSF53067">
    <property type="entry name" value="Actin-like ATPase domain"/>
    <property type="match status" value="1"/>
</dbReference>
<dbReference type="GO" id="GO:0140662">
    <property type="term" value="F:ATP-dependent protein folding chaperone"/>
    <property type="evidence" value="ECO:0007669"/>
    <property type="project" value="InterPro"/>
</dbReference>
<keyword evidence="2" id="KW-0067">ATP-binding</keyword>
<dbReference type="PROSITE" id="PS00329">
    <property type="entry name" value="HSP70_2"/>
    <property type="match status" value="1"/>
</dbReference>
<evidence type="ECO:0008006" key="4">
    <source>
        <dbReference type="Google" id="ProtNLM"/>
    </source>
</evidence>
<dbReference type="AlphaFoldDB" id="A0A0F8XZX0"/>
<dbReference type="EMBL" id="LAZR01059887">
    <property type="protein sequence ID" value="KKK66845.1"/>
    <property type="molecule type" value="Genomic_DNA"/>
</dbReference>